<evidence type="ECO:0000256" key="4">
    <source>
        <dbReference type="PROSITE-ProRule" id="PRU01006"/>
    </source>
</evidence>
<gene>
    <name evidence="7" type="primary">EOG090X0131</name>
</gene>
<comment type="similarity">
    <text evidence="3">Belongs to the VAM6/VPS39 family.</text>
</comment>
<dbReference type="GO" id="GO:0008168">
    <property type="term" value="F:methyltransferase activity"/>
    <property type="evidence" value="ECO:0007669"/>
    <property type="project" value="InterPro"/>
</dbReference>
<evidence type="ECO:0000259" key="6">
    <source>
        <dbReference type="PROSITE" id="PS50219"/>
    </source>
</evidence>
<reference evidence="7" key="1">
    <citation type="submission" date="2018-08" db="EMBL/GenBank/DDBJ databases">
        <authorList>
            <person name="Cornetti L."/>
        </authorList>
    </citation>
    <scope>NUCLEOTIDE SEQUENCE</scope>
    <source>
        <strain evidence="7">CZ-RIM1-1</strain>
    </source>
</reference>
<protein>
    <submittedName>
        <fullName evidence="7">EOG090X0131</fullName>
    </submittedName>
</protein>
<dbReference type="GO" id="GO:0006364">
    <property type="term" value="P:rRNA processing"/>
    <property type="evidence" value="ECO:0007669"/>
    <property type="project" value="InterPro"/>
</dbReference>
<dbReference type="GO" id="GO:0012505">
    <property type="term" value="C:endomembrane system"/>
    <property type="evidence" value="ECO:0007669"/>
    <property type="project" value="UniProtKB-SubCell"/>
</dbReference>
<dbReference type="PANTHER" id="PTHR12894">
    <property type="entry name" value="CNH DOMAIN CONTAINING"/>
    <property type="match status" value="1"/>
</dbReference>
<dbReference type="InterPro" id="IPR000547">
    <property type="entry name" value="Clathrin_H-chain/VPS_repeat"/>
</dbReference>
<dbReference type="EMBL" id="LR015707">
    <property type="protein sequence ID" value="SVE85326.1"/>
    <property type="molecule type" value="mRNA"/>
</dbReference>
<dbReference type="PROSITE" id="PS50236">
    <property type="entry name" value="CHCR"/>
    <property type="match status" value="1"/>
</dbReference>
<feature type="compositionally biased region" description="Gly residues" evidence="5">
    <location>
        <begin position="864"/>
        <end position="952"/>
    </location>
</feature>
<dbReference type="InterPro" id="IPR001180">
    <property type="entry name" value="CNH_dom"/>
</dbReference>
<organism evidence="7">
    <name type="scientific">Daphnia pulicaria</name>
    <dbReference type="NCBI Taxonomy" id="35523"/>
    <lineage>
        <taxon>Eukaryota</taxon>
        <taxon>Metazoa</taxon>
        <taxon>Ecdysozoa</taxon>
        <taxon>Arthropoda</taxon>
        <taxon>Crustacea</taxon>
        <taxon>Branchiopoda</taxon>
        <taxon>Diplostraca</taxon>
        <taxon>Cladocera</taxon>
        <taxon>Anomopoda</taxon>
        <taxon>Daphniidae</taxon>
        <taxon>Daphnia</taxon>
    </lineage>
</organism>
<feature type="domain" description="CNH" evidence="6">
    <location>
        <begin position="15"/>
        <end position="297"/>
    </location>
</feature>
<dbReference type="Pfam" id="PF00780">
    <property type="entry name" value="CNH"/>
    <property type="match status" value="1"/>
</dbReference>
<dbReference type="Gene3D" id="3.30.200.20">
    <property type="entry name" value="Phosphorylase Kinase, domain 1"/>
    <property type="match status" value="1"/>
</dbReference>
<dbReference type="SUPFAM" id="SSF53335">
    <property type="entry name" value="S-adenosyl-L-methionine-dependent methyltransferases"/>
    <property type="match status" value="1"/>
</dbReference>
<dbReference type="InterPro" id="IPR029063">
    <property type="entry name" value="SAM-dependent_MTases_sf"/>
</dbReference>
<dbReference type="Gene3D" id="3.40.50.150">
    <property type="entry name" value="Vaccinia Virus protein VP39"/>
    <property type="match status" value="1"/>
</dbReference>
<dbReference type="Pfam" id="PF10366">
    <property type="entry name" value="Vps39_1"/>
    <property type="match status" value="1"/>
</dbReference>
<dbReference type="GO" id="GO:0006914">
    <property type="term" value="P:autophagy"/>
    <property type="evidence" value="ECO:0007669"/>
    <property type="project" value="TreeGrafter"/>
</dbReference>
<feature type="repeat" description="CHCR" evidence="4">
    <location>
        <begin position="576"/>
        <end position="746"/>
    </location>
</feature>
<dbReference type="GO" id="GO:0006886">
    <property type="term" value="P:intracellular protein transport"/>
    <property type="evidence" value="ECO:0007669"/>
    <property type="project" value="UniProtKB-UniRule"/>
</dbReference>
<evidence type="ECO:0000256" key="1">
    <source>
        <dbReference type="ARBA" id="ARBA00004184"/>
    </source>
</evidence>
<dbReference type="AlphaFoldDB" id="A0A4Y7MXG1"/>
<dbReference type="Pfam" id="PF01269">
    <property type="entry name" value="Fibrillarin"/>
    <property type="match status" value="1"/>
</dbReference>
<sequence length="1027" mass="114723">MYDAYEALPILEKLPLQIESIAAYDEHLLVGTQQGHLLMYSVLQGANNGGSAESSLSSRCEVHLLRSNKYFAKKPIQQLAVVPEHQILISLSDYLVSVHDLTVFNFPVITSLNKSKGATCFSLDVKRQTSLTGEISVAVRLCVVVKKKLQLFYWKNREFRELGPDLSVSDTPRTIGWCRETLCLGFKGEYCLLKLEGEQRDLFPTGKQPEPLVCALQGDKFALGRDEQTIMIDIDGNPCTKYTLTWSERPILLVEDSPYILGVLTSCIEIRAAEPRLLVQRLELPKAKYMTSVISKNGQIYVASPSHVWCLHLVPVHLQLPRLLEDKHFQLAIQLANLSNEPQDIRSQQVQHIQSLFAFNLFQKHNFDESLQLFFKLATDPSYVIGLFPDLLPVEFRKKVEYPEAVPVLQGRDLDLAVLALIKYLTEVRNDLMSQNVKTGTNIMDVGSSLKLRRQLLEIVDTTLLKCYLLTNDALVASLLRLRDNHCHLAESERALKRHHKHAELIILYQTRGLHRKALELLRKHATSSEDFGSPLAHHDRTVQYLQHLGSEHTDLIFDFASWVIQSHPEGGLKIFIEDLPEVEELPRAKVYDFLYKNHRSLALPYLEHVVYEWQDSNALFHNALAVLYKDKILRLEKQLQEDNNDPAIKCEYQDSKAKLRSFLEISRHCSPEAILVQFPYDCLFEERAILLGKVGRHEQALSIYTNILKDLPAAVDYCNICYQSNSPANKEVYFYLLKLLLRPDDAVKIPGLAYPTEEPHQRQPDIERALETLDRFPSRLDPVKTLQILPASIPLSELKRFLQRSLESFASQRRELQLLRGLLYAEHLQVHEQRIECQNQKVVITESNICHVCKKRFGNQSPRGGGGMRGRGGGGGFGGDRGGGRGGFGGDRGGGRGGFGGDRGGGRGRGGFGDRGGRGRGGFGGDRGGGRGRGGGGRGRGGGGRGGMGGGKKVFVEPHRHAGVFIARGAEKIEYRVWNPFRSKLAAAILGGVDQIHMPPGSKVLYLGAASGTTVSHVSDVVGPVN</sequence>
<dbReference type="GO" id="GO:0016020">
    <property type="term" value="C:membrane"/>
    <property type="evidence" value="ECO:0007669"/>
    <property type="project" value="TreeGrafter"/>
</dbReference>
<dbReference type="PANTHER" id="PTHR12894:SF49">
    <property type="entry name" value="VAM6_VPS39-LIKE PROTEIN"/>
    <property type="match status" value="1"/>
</dbReference>
<dbReference type="InterPro" id="IPR019452">
    <property type="entry name" value="VPS39/TGF_beta_rcpt-assoc_1"/>
</dbReference>
<accession>A0A4Y7MXG1</accession>
<dbReference type="GO" id="GO:0003723">
    <property type="term" value="F:RNA binding"/>
    <property type="evidence" value="ECO:0007669"/>
    <property type="project" value="InterPro"/>
</dbReference>
<name>A0A4Y7MXG1_9CRUS</name>
<evidence type="ECO:0000256" key="3">
    <source>
        <dbReference type="ARBA" id="ARBA00038201"/>
    </source>
</evidence>
<dbReference type="GO" id="GO:0005737">
    <property type="term" value="C:cytoplasm"/>
    <property type="evidence" value="ECO:0007669"/>
    <property type="project" value="TreeGrafter"/>
</dbReference>
<evidence type="ECO:0000256" key="2">
    <source>
        <dbReference type="ARBA" id="ARBA00023136"/>
    </source>
</evidence>
<keyword evidence="2" id="KW-0472">Membrane</keyword>
<dbReference type="InterPro" id="IPR032914">
    <property type="entry name" value="Vam6/VPS39/TRAP1"/>
</dbReference>
<dbReference type="PRINTS" id="PR00052">
    <property type="entry name" value="FIBRILLARIN"/>
</dbReference>
<comment type="subcellular location">
    <subcellularLocation>
        <location evidence="1">Endomembrane system</location>
        <topology evidence="1">Peripheral membrane protein</topology>
    </subcellularLocation>
</comment>
<dbReference type="PROSITE" id="PS50219">
    <property type="entry name" value="CNH"/>
    <property type="match status" value="1"/>
</dbReference>
<dbReference type="SMART" id="SM01206">
    <property type="entry name" value="Fibrillarin"/>
    <property type="match status" value="1"/>
</dbReference>
<evidence type="ECO:0000256" key="5">
    <source>
        <dbReference type="SAM" id="MobiDB-lite"/>
    </source>
</evidence>
<evidence type="ECO:0000313" key="7">
    <source>
        <dbReference type="EMBL" id="SVE85326.1"/>
    </source>
</evidence>
<feature type="region of interest" description="Disordered" evidence="5">
    <location>
        <begin position="858"/>
        <end position="952"/>
    </location>
</feature>
<dbReference type="GO" id="GO:0034058">
    <property type="term" value="P:endosomal vesicle fusion"/>
    <property type="evidence" value="ECO:0007669"/>
    <property type="project" value="TreeGrafter"/>
</dbReference>
<proteinExistence type="evidence at transcript level"/>
<dbReference type="InterPro" id="IPR000692">
    <property type="entry name" value="Fibrillarin"/>
</dbReference>